<gene>
    <name evidence="6" type="ORF">EBV32_01725</name>
</gene>
<dbReference type="PANTHER" id="PTHR43701:SF12">
    <property type="entry name" value="MEMBRANE TRANSPORTER PROTEIN YTNM-RELATED"/>
    <property type="match status" value="1"/>
</dbReference>
<keyword evidence="2 5" id="KW-0812">Transmembrane</keyword>
<proteinExistence type="inferred from homology"/>
<dbReference type="InterPro" id="IPR002781">
    <property type="entry name" value="TM_pro_TauE-like"/>
</dbReference>
<feature type="transmembrane region" description="Helical" evidence="5">
    <location>
        <begin position="31"/>
        <end position="48"/>
    </location>
</feature>
<organism evidence="6 7">
    <name type="scientific">Candidatus Fonsibacter lacus</name>
    <dbReference type="NCBI Taxonomy" id="2576439"/>
    <lineage>
        <taxon>Bacteria</taxon>
        <taxon>Pseudomonadati</taxon>
        <taxon>Pseudomonadota</taxon>
        <taxon>Alphaproteobacteria</taxon>
        <taxon>Candidatus Pelagibacterales</taxon>
        <taxon>Candidatus Pelagibacterales incertae sedis</taxon>
        <taxon>Candidatus Fonsibacter</taxon>
    </lineage>
</organism>
<accession>A0A964XRH1</accession>
<evidence type="ECO:0000256" key="4">
    <source>
        <dbReference type="ARBA" id="ARBA00023136"/>
    </source>
</evidence>
<reference evidence="6" key="1">
    <citation type="submission" date="2018-10" db="EMBL/GenBank/DDBJ databases">
        <title>Iterative Subtractive Binning of Freshwater Chronoseries Metagenomes Recovers Nearly Complete Genomes from over Four Hundred Novel Species.</title>
        <authorList>
            <person name="Rodriguez-R L.M."/>
            <person name="Tsementzi D."/>
            <person name="Luo C."/>
            <person name="Konstantinidis K.T."/>
        </authorList>
    </citation>
    <scope>NUCLEOTIDE SEQUENCE</scope>
    <source>
        <strain evidence="6">WB7_6_001</strain>
    </source>
</reference>
<feature type="transmembrane region" description="Helical" evidence="5">
    <location>
        <begin position="60"/>
        <end position="80"/>
    </location>
</feature>
<keyword evidence="3 5" id="KW-1133">Transmembrane helix</keyword>
<evidence type="ECO:0000256" key="1">
    <source>
        <dbReference type="ARBA" id="ARBA00004141"/>
    </source>
</evidence>
<keyword evidence="4 5" id="KW-0472">Membrane</keyword>
<comment type="similarity">
    <text evidence="5">Belongs to the 4-toluene sulfonate uptake permease (TSUP) (TC 2.A.102) family.</text>
</comment>
<evidence type="ECO:0000256" key="3">
    <source>
        <dbReference type="ARBA" id="ARBA00022989"/>
    </source>
</evidence>
<comment type="caution">
    <text evidence="6">The sequence shown here is derived from an EMBL/GenBank/DDBJ whole genome shotgun (WGS) entry which is preliminary data.</text>
</comment>
<comment type="subcellular location">
    <subcellularLocation>
        <location evidence="5">Cell membrane</location>
        <topology evidence="5">Multi-pass membrane protein</topology>
    </subcellularLocation>
    <subcellularLocation>
        <location evidence="1">Membrane</location>
        <topology evidence="1">Multi-pass membrane protein</topology>
    </subcellularLocation>
</comment>
<dbReference type="Pfam" id="PF01925">
    <property type="entry name" value="TauE"/>
    <property type="match status" value="1"/>
</dbReference>
<dbReference type="Proteomes" id="UP000713222">
    <property type="component" value="Unassembled WGS sequence"/>
</dbReference>
<dbReference type="AlphaFoldDB" id="A0A964XRH1"/>
<evidence type="ECO:0000313" key="6">
    <source>
        <dbReference type="EMBL" id="NBN87795.1"/>
    </source>
</evidence>
<dbReference type="GO" id="GO:0005886">
    <property type="term" value="C:plasma membrane"/>
    <property type="evidence" value="ECO:0007669"/>
    <property type="project" value="UniProtKB-SubCell"/>
</dbReference>
<feature type="transmembrane region" description="Helical" evidence="5">
    <location>
        <begin position="114"/>
        <end position="135"/>
    </location>
</feature>
<evidence type="ECO:0000313" key="7">
    <source>
        <dbReference type="Proteomes" id="UP000713222"/>
    </source>
</evidence>
<keyword evidence="5" id="KW-1003">Cell membrane</keyword>
<name>A0A964XRH1_9PROT</name>
<sequence>KLVPGTSLFVMIFVMTFVTFFHAITNHNIDLILVSILMLGSVVGVQLGTRLGMNLKNEELRILMSIIIMIFGLKFGYSLFVEELKFKIFKKIESQDHLNFFQDFIYQFVNTSPILYALTAVGLALLIGYFSSFIFKKLKY</sequence>
<protein>
    <recommendedName>
        <fullName evidence="5">Probable membrane transporter protein</fullName>
    </recommendedName>
</protein>
<dbReference type="EMBL" id="RGET01000014">
    <property type="protein sequence ID" value="NBN87795.1"/>
    <property type="molecule type" value="Genomic_DNA"/>
</dbReference>
<feature type="non-terminal residue" evidence="6">
    <location>
        <position position="1"/>
    </location>
</feature>
<evidence type="ECO:0000256" key="2">
    <source>
        <dbReference type="ARBA" id="ARBA00022692"/>
    </source>
</evidence>
<feature type="transmembrane region" description="Helical" evidence="5">
    <location>
        <begin position="7"/>
        <end position="25"/>
    </location>
</feature>
<dbReference type="PANTHER" id="PTHR43701">
    <property type="entry name" value="MEMBRANE TRANSPORTER PROTEIN MJ0441-RELATED"/>
    <property type="match status" value="1"/>
</dbReference>
<dbReference type="InterPro" id="IPR051598">
    <property type="entry name" value="TSUP/Inactive_protease-like"/>
</dbReference>
<evidence type="ECO:0000256" key="5">
    <source>
        <dbReference type="RuleBase" id="RU363041"/>
    </source>
</evidence>